<evidence type="ECO:0000313" key="3">
    <source>
        <dbReference type="EMBL" id="BBD96775.1"/>
    </source>
</evidence>
<dbReference type="PRINTS" id="PR00081">
    <property type="entry name" value="GDHRDH"/>
</dbReference>
<protein>
    <submittedName>
        <fullName evidence="3">NAD(P)-dependent oxidoreductase</fullName>
    </submittedName>
</protein>
<sequence length="235" mass="25461">MGLALGEALLEAGASVLLIDVKPMPELFSRFGERALYRQIDLTDVDAVRQAFDLVQERFGRLDYLANVAGVLWFGRDKGATEIDLDDWDAVMTINLKSMVHMVKFAVPLMAKSGGGSMVHISTVQFLRGDLRPQDAYQASKAGVCALSRSLAIQHAHQGIRSNTVLPGVTWTPMQARWEGDSRTQELVAQAVPLGRMGSPADIANACMFLFSDQASYITGVDLPVDGGLLVKPVA</sequence>
<dbReference type="PANTHER" id="PTHR42760:SF122">
    <property type="entry name" value="NAD(P)-BINDING PROTEIN"/>
    <property type="match status" value="1"/>
</dbReference>
<accession>A0A494W8N1</accession>
<dbReference type="AlphaFoldDB" id="A0A494W8N1"/>
<name>A0A494W8N1_9SPHN</name>
<organism evidence="3 4">
    <name type="scientific">Sphingobium amiense</name>
    <dbReference type="NCBI Taxonomy" id="135719"/>
    <lineage>
        <taxon>Bacteria</taxon>
        <taxon>Pseudomonadati</taxon>
        <taxon>Pseudomonadota</taxon>
        <taxon>Alphaproteobacteria</taxon>
        <taxon>Sphingomonadales</taxon>
        <taxon>Sphingomonadaceae</taxon>
        <taxon>Sphingobium</taxon>
    </lineage>
</organism>
<dbReference type="InterPro" id="IPR002347">
    <property type="entry name" value="SDR_fam"/>
</dbReference>
<dbReference type="SUPFAM" id="SSF51735">
    <property type="entry name" value="NAD(P)-binding Rossmann-fold domains"/>
    <property type="match status" value="1"/>
</dbReference>
<dbReference type="Pfam" id="PF13561">
    <property type="entry name" value="adh_short_C2"/>
    <property type="match status" value="1"/>
</dbReference>
<dbReference type="EMBL" id="AP018664">
    <property type="protein sequence ID" value="BBD96775.1"/>
    <property type="molecule type" value="Genomic_DNA"/>
</dbReference>
<dbReference type="PANTHER" id="PTHR42760">
    <property type="entry name" value="SHORT-CHAIN DEHYDROGENASES/REDUCTASES FAMILY MEMBER"/>
    <property type="match status" value="1"/>
</dbReference>
<dbReference type="Gene3D" id="3.40.50.720">
    <property type="entry name" value="NAD(P)-binding Rossmann-like Domain"/>
    <property type="match status" value="1"/>
</dbReference>
<proteinExistence type="inferred from homology"/>
<dbReference type="GO" id="GO:0006633">
    <property type="term" value="P:fatty acid biosynthetic process"/>
    <property type="evidence" value="ECO:0007669"/>
    <property type="project" value="TreeGrafter"/>
</dbReference>
<reference evidence="3 4" key="1">
    <citation type="submission" date="2018-05" db="EMBL/GenBank/DDBJ databases">
        <title>Complete Genome Sequence of the Nonylphenol-Degrading Bacterium Sphingobium amiense DSM 16289T.</title>
        <authorList>
            <person name="Ootsuka M."/>
            <person name="Nishizawa T."/>
            <person name="Ohta H."/>
        </authorList>
    </citation>
    <scope>NUCLEOTIDE SEQUENCE [LARGE SCALE GENOMIC DNA]</scope>
    <source>
        <strain evidence="3 4">DSM 16289</strain>
    </source>
</reference>
<evidence type="ECO:0000256" key="1">
    <source>
        <dbReference type="ARBA" id="ARBA00006484"/>
    </source>
</evidence>
<dbReference type="GO" id="GO:0016616">
    <property type="term" value="F:oxidoreductase activity, acting on the CH-OH group of donors, NAD or NADP as acceptor"/>
    <property type="evidence" value="ECO:0007669"/>
    <property type="project" value="TreeGrafter"/>
</dbReference>
<dbReference type="FunFam" id="3.40.50.720:FF:000084">
    <property type="entry name" value="Short-chain dehydrogenase reductase"/>
    <property type="match status" value="1"/>
</dbReference>
<dbReference type="Proteomes" id="UP000279959">
    <property type="component" value="Chromosome"/>
</dbReference>
<dbReference type="GO" id="GO:0048038">
    <property type="term" value="F:quinone binding"/>
    <property type="evidence" value="ECO:0007669"/>
    <property type="project" value="TreeGrafter"/>
</dbReference>
<comment type="similarity">
    <text evidence="1">Belongs to the short-chain dehydrogenases/reductases (SDR) family.</text>
</comment>
<dbReference type="CDD" id="cd05233">
    <property type="entry name" value="SDR_c"/>
    <property type="match status" value="1"/>
</dbReference>
<comment type="catalytic activity">
    <reaction evidence="2">
        <text>2,5-dichlorocyclohexa-2,5-dien-1,4-diol + NAD(+) = 2,5-dichlorohydroquinone + NADH + H(+)</text>
        <dbReference type="Rhea" id="RHEA:15741"/>
        <dbReference type="ChEBI" id="CHEBI:15378"/>
        <dbReference type="ChEBI" id="CHEBI:27545"/>
        <dbReference type="ChEBI" id="CHEBI:28975"/>
        <dbReference type="ChEBI" id="CHEBI:57540"/>
        <dbReference type="ChEBI" id="CHEBI:57945"/>
    </reaction>
</comment>
<dbReference type="InterPro" id="IPR036291">
    <property type="entry name" value="NAD(P)-bd_dom_sf"/>
</dbReference>
<keyword evidence="4" id="KW-1185">Reference proteome</keyword>
<dbReference type="KEGG" id="sami:SAMIE_1002760"/>
<evidence type="ECO:0000256" key="2">
    <source>
        <dbReference type="ARBA" id="ARBA00051383"/>
    </source>
</evidence>
<evidence type="ECO:0000313" key="4">
    <source>
        <dbReference type="Proteomes" id="UP000279959"/>
    </source>
</evidence>
<gene>
    <name evidence="3" type="ORF">SAMIE_1002760</name>
</gene>
<dbReference type="PRINTS" id="PR00080">
    <property type="entry name" value="SDRFAMILY"/>
</dbReference>